<gene>
    <name evidence="1" type="ORF">QFC20_004266</name>
</gene>
<sequence>MKITYKEYHPIASWRWDVDPEGGNQGKSAENPQPDTSDGKDDEAGLVGDDAASDESDDEDDDEDDEEMCGVCQQEFESACPACGVPGDDCPLIRGKCKHVFHMHCLFQWLQTPSSKEQCPLDRRPWVPL</sequence>
<protein>
    <submittedName>
        <fullName evidence="1">Uncharacterized protein</fullName>
    </submittedName>
</protein>
<keyword evidence="2" id="KW-1185">Reference proteome</keyword>
<accession>A0ACC2W3H4</accession>
<dbReference type="EMBL" id="JASBWS010000047">
    <property type="protein sequence ID" value="KAJ9105779.1"/>
    <property type="molecule type" value="Genomic_DNA"/>
</dbReference>
<dbReference type="Proteomes" id="UP001230649">
    <property type="component" value="Unassembled WGS sequence"/>
</dbReference>
<evidence type="ECO:0000313" key="1">
    <source>
        <dbReference type="EMBL" id="KAJ9105779.1"/>
    </source>
</evidence>
<name>A0ACC2W3H4_9TREE</name>
<proteinExistence type="predicted"/>
<organism evidence="1 2">
    <name type="scientific">Naganishia adeliensis</name>
    <dbReference type="NCBI Taxonomy" id="92952"/>
    <lineage>
        <taxon>Eukaryota</taxon>
        <taxon>Fungi</taxon>
        <taxon>Dikarya</taxon>
        <taxon>Basidiomycota</taxon>
        <taxon>Agaricomycotina</taxon>
        <taxon>Tremellomycetes</taxon>
        <taxon>Filobasidiales</taxon>
        <taxon>Filobasidiaceae</taxon>
        <taxon>Naganishia</taxon>
    </lineage>
</organism>
<evidence type="ECO:0000313" key="2">
    <source>
        <dbReference type="Proteomes" id="UP001230649"/>
    </source>
</evidence>
<comment type="caution">
    <text evidence="1">The sequence shown here is derived from an EMBL/GenBank/DDBJ whole genome shotgun (WGS) entry which is preliminary data.</text>
</comment>
<reference evidence="1" key="1">
    <citation type="submission" date="2023-04" db="EMBL/GenBank/DDBJ databases">
        <title>Draft Genome sequencing of Naganishia species isolated from polar environments using Oxford Nanopore Technology.</title>
        <authorList>
            <person name="Leo P."/>
            <person name="Venkateswaran K."/>
        </authorList>
    </citation>
    <scope>NUCLEOTIDE SEQUENCE</scope>
    <source>
        <strain evidence="1">MNA-CCFEE 5262</strain>
    </source>
</reference>